<evidence type="ECO:0000313" key="3">
    <source>
        <dbReference type="Proteomes" id="UP000321617"/>
    </source>
</evidence>
<gene>
    <name evidence="2" type="ORF">LX16_5186</name>
</gene>
<reference evidence="2 3" key="1">
    <citation type="journal article" date="2013" name="Stand. Genomic Sci.">
        <title>Genomic Encyclopedia of Type Strains, Phase I: The one thousand microbial genomes (KMG-I) project.</title>
        <authorList>
            <person name="Kyrpides N.C."/>
            <person name="Woyke T."/>
            <person name="Eisen J.A."/>
            <person name="Garrity G."/>
            <person name="Lilburn T.G."/>
            <person name="Beck B.J."/>
            <person name="Whitman W.B."/>
            <person name="Hugenholtz P."/>
            <person name="Klenk H.P."/>
        </authorList>
    </citation>
    <scope>NUCLEOTIDE SEQUENCE [LARGE SCALE GENOMIC DNA]</scope>
    <source>
        <strain evidence="2 3">DSM 45044</strain>
    </source>
</reference>
<sequence>MASLDEFISSVRGNVSAVNEVTAAFASSGSVADELVATFQGLAAHGLVDGSLLLKRQVEEAQELLGPVVAKLEEAIATAEGLKGLLDDAAGAVARPAPTPMTRAPAAVREPVAKVGDPVTAPPAALPDPHRQELAGHDEEDKSKSRFRRAGRAAIRHAETMQKHSKEATKVVVSDRRIFDPPASGTYTTVGVPEPPPTSITADKIDPTDIVGNAAVMTAFAFEAFARRFRRKKK</sequence>
<dbReference type="EMBL" id="VLLL01000012">
    <property type="protein sequence ID" value="TWJ06450.1"/>
    <property type="molecule type" value="Genomic_DNA"/>
</dbReference>
<dbReference type="OrthoDB" id="5192159at2"/>
<accession>A0A562ULG3</accession>
<dbReference type="AlphaFoldDB" id="A0A562ULG3"/>
<name>A0A562ULG3_9ACTN</name>
<evidence type="ECO:0000256" key="1">
    <source>
        <dbReference type="SAM" id="MobiDB-lite"/>
    </source>
</evidence>
<dbReference type="RefSeq" id="WP_147144529.1">
    <property type="nucleotide sequence ID" value="NZ_BAABIJ010000002.1"/>
</dbReference>
<evidence type="ECO:0000313" key="2">
    <source>
        <dbReference type="EMBL" id="TWJ06450.1"/>
    </source>
</evidence>
<feature type="region of interest" description="Disordered" evidence="1">
    <location>
        <begin position="117"/>
        <end position="146"/>
    </location>
</feature>
<proteinExistence type="predicted"/>
<feature type="compositionally biased region" description="Basic and acidic residues" evidence="1">
    <location>
        <begin position="128"/>
        <end position="144"/>
    </location>
</feature>
<dbReference type="Proteomes" id="UP000321617">
    <property type="component" value="Unassembled WGS sequence"/>
</dbReference>
<comment type="caution">
    <text evidence="2">The sequence shown here is derived from an EMBL/GenBank/DDBJ whole genome shotgun (WGS) entry which is preliminary data.</text>
</comment>
<keyword evidence="3" id="KW-1185">Reference proteome</keyword>
<organism evidence="2 3">
    <name type="scientific">Stackebrandtia albiflava</name>
    <dbReference type="NCBI Taxonomy" id="406432"/>
    <lineage>
        <taxon>Bacteria</taxon>
        <taxon>Bacillati</taxon>
        <taxon>Actinomycetota</taxon>
        <taxon>Actinomycetes</taxon>
        <taxon>Glycomycetales</taxon>
        <taxon>Glycomycetaceae</taxon>
        <taxon>Stackebrandtia</taxon>
    </lineage>
</organism>
<protein>
    <submittedName>
        <fullName evidence="2">Uncharacterized protein</fullName>
    </submittedName>
</protein>